<reference evidence="3 4" key="1">
    <citation type="journal article" date="2019" name="Fungal Biol. Biotechnol.">
        <title>Draft genome sequence of fastidious pathogen Ceratobasidium theobromae, which causes vascular-streak dieback in Theobroma cacao.</title>
        <authorList>
            <person name="Ali S.S."/>
            <person name="Asman A."/>
            <person name="Shao J."/>
            <person name="Firmansyah A.P."/>
            <person name="Susilo A.W."/>
            <person name="Rosmana A."/>
            <person name="McMahon P."/>
            <person name="Junaid M."/>
            <person name="Guest D."/>
            <person name="Kheng T.Y."/>
            <person name="Meinhardt L.W."/>
            <person name="Bailey B.A."/>
        </authorList>
    </citation>
    <scope>NUCLEOTIDE SEQUENCE [LARGE SCALE GENOMIC DNA]</scope>
    <source>
        <strain evidence="3 4">CT2</strain>
    </source>
</reference>
<evidence type="ECO:0000313" key="3">
    <source>
        <dbReference type="EMBL" id="KAB5587996.1"/>
    </source>
</evidence>
<dbReference type="Proteomes" id="UP000383932">
    <property type="component" value="Unassembled WGS sequence"/>
</dbReference>
<dbReference type="OrthoDB" id="3244605at2759"/>
<feature type="compositionally biased region" description="Basic and acidic residues" evidence="1">
    <location>
        <begin position="395"/>
        <end position="413"/>
    </location>
</feature>
<dbReference type="AlphaFoldDB" id="A0A5N5Q994"/>
<feature type="region of interest" description="Disordered" evidence="1">
    <location>
        <begin position="388"/>
        <end position="413"/>
    </location>
</feature>
<comment type="caution">
    <text evidence="3">The sequence shown here is derived from an EMBL/GenBank/DDBJ whole genome shotgun (WGS) entry which is preliminary data.</text>
</comment>
<gene>
    <name evidence="3" type="ORF">CTheo_8564</name>
</gene>
<feature type="domain" description="Fungal-type protein kinase" evidence="2">
    <location>
        <begin position="130"/>
        <end position="368"/>
    </location>
</feature>
<keyword evidence="4" id="KW-1185">Reference proteome</keyword>
<proteinExistence type="predicted"/>
<organism evidence="3 4">
    <name type="scientific">Ceratobasidium theobromae</name>
    <dbReference type="NCBI Taxonomy" id="1582974"/>
    <lineage>
        <taxon>Eukaryota</taxon>
        <taxon>Fungi</taxon>
        <taxon>Dikarya</taxon>
        <taxon>Basidiomycota</taxon>
        <taxon>Agaricomycotina</taxon>
        <taxon>Agaricomycetes</taxon>
        <taxon>Cantharellales</taxon>
        <taxon>Ceratobasidiaceae</taxon>
        <taxon>Ceratobasidium</taxon>
    </lineage>
</organism>
<protein>
    <recommendedName>
        <fullName evidence="2">Fungal-type protein kinase domain-containing protein</fullName>
    </recommendedName>
</protein>
<sequence length="443" mass="50679">MLHGEMEATLCEEINGAVFEYSPFCKEFFEFEDQDRGATIMKSLAQEPLFNHQRQPWTIDCTGLKGNKDNQACETMATILDIISKAAFMKDQFRPVRSAIRPFHKKMDADDLDDTNTQPDIIQAPIYLEDRSHWAEVEFFAECKADPDKQGETNLEKLKYALLQLARYARATLVHQIYRLHVFAIAVCGTKATFVRLGRSGILHSPLIDLSTDFETFALAAAGLFALGPEKFGYNTDFYFWPQLTGEPNERRMDPNEDGKELNEDGKLKELRVKAGNRIWRVAEVLCQRKCLVGRATLVLLLSRVKNRKQRVVMKLIWRDKLRKDEGDNLKHFEDYFGICKCLWRKVRDRVSTSVKEESQAKPSFTASYFFPPLSEAEFRSSRSNSTNVSMGVKARSDPAKRAVMEKERKRDFPPQDRDLSVLLMGEGVGLLVSHAHDAGVQF</sequence>
<dbReference type="EMBL" id="SSOP01000627">
    <property type="protein sequence ID" value="KAB5587996.1"/>
    <property type="molecule type" value="Genomic_DNA"/>
</dbReference>
<dbReference type="InterPro" id="IPR040976">
    <property type="entry name" value="Pkinase_fungal"/>
</dbReference>
<dbReference type="Pfam" id="PF17667">
    <property type="entry name" value="Pkinase_fungal"/>
    <property type="match status" value="1"/>
</dbReference>
<evidence type="ECO:0000256" key="1">
    <source>
        <dbReference type="SAM" id="MobiDB-lite"/>
    </source>
</evidence>
<evidence type="ECO:0000313" key="4">
    <source>
        <dbReference type="Proteomes" id="UP000383932"/>
    </source>
</evidence>
<name>A0A5N5Q994_9AGAM</name>
<accession>A0A5N5Q994</accession>
<evidence type="ECO:0000259" key="2">
    <source>
        <dbReference type="Pfam" id="PF17667"/>
    </source>
</evidence>